<dbReference type="VEuPathDB" id="VectorBase:ASIC004983"/>
<dbReference type="InterPro" id="IPR003959">
    <property type="entry name" value="ATPase_AAA_core"/>
</dbReference>
<proteinExistence type="predicted"/>
<dbReference type="EMBL" id="KE524854">
    <property type="protein sequence ID" value="KFB37815.1"/>
    <property type="molecule type" value="Genomic_DNA"/>
</dbReference>
<feature type="domain" description="AAA+ ATPase" evidence="3">
    <location>
        <begin position="691"/>
        <end position="829"/>
    </location>
</feature>
<dbReference type="STRING" id="74873.A0A084VIM1"/>
<dbReference type="PROSITE" id="PS50096">
    <property type="entry name" value="IQ"/>
    <property type="match status" value="1"/>
</dbReference>
<keyword evidence="6" id="KW-1185">Reference proteome</keyword>
<evidence type="ECO:0000256" key="1">
    <source>
        <dbReference type="SAM" id="Coils"/>
    </source>
</evidence>
<dbReference type="PANTHER" id="PTHR14690">
    <property type="entry name" value="IQ MOTIF CONTAINING WITH AAA DOMAIN 1"/>
    <property type="match status" value="1"/>
</dbReference>
<dbReference type="InterPro" id="IPR027417">
    <property type="entry name" value="P-loop_NTPase"/>
</dbReference>
<dbReference type="AlphaFoldDB" id="A0A084VIM1"/>
<dbReference type="Proteomes" id="UP000030765">
    <property type="component" value="Unassembled WGS sequence"/>
</dbReference>
<name>A0A084VIM1_ANOSI</name>
<evidence type="ECO:0000313" key="4">
    <source>
        <dbReference type="EMBL" id="KFB37815.1"/>
    </source>
</evidence>
<dbReference type="EMBL" id="ATLV01013369">
    <property type="status" value="NOT_ANNOTATED_CDS"/>
    <property type="molecule type" value="Genomic_DNA"/>
</dbReference>
<dbReference type="CDD" id="cd23767">
    <property type="entry name" value="IQCD"/>
    <property type="match status" value="1"/>
</dbReference>
<feature type="coiled-coil region" evidence="1">
    <location>
        <begin position="443"/>
        <end position="502"/>
    </location>
</feature>
<sequence>MAQSKAVAKFWIATSNQIEHVLSQERLMQTVEPTKDVRVVHRLVSDLYCRYVGLCRSLDRCFDQTLQVQKRQVIKGLLEAANVRMLELRTKLQEIELSEFVYVDGALQELHLIPDDVEAVRPCYMPAKRSVEFQSLIDSRKLEKIDGGNSDEEESEPDESDQVVEEEPENPLRPVVKRDRMKERLQAALSLILAHEKARQARVRQTNFRLHPDRYYPKPIDEEIEDIQYDFFFRPGQQMLYPVKRTVYNWDFRMKRKNVVNFAYYKPPGYQAPIATEPVAKDTSIKKPSQIQQSGALEELAESNRLEARKRQRLNNAAATIQHCWRRYHTRKVAKRARYERSKFLGLFDALEPTETNSSIVDEVRAARRERKQEFDQAFLEAIEDEKARILRTRGPALLEDIGDAVRAWFRQWYDEAHAFDVIPELFQGGTVLIVRGETLTPLEYLEQERQKQLDKLKSAEQRKKEAEVAKAAKEQEQLKRREEKARLKELAREKRAREKKEGKTYDFTEPEFVSNAYVTLEEIIRRYRKDWEFINELEDNHDELPIMEWITLEKMAEVHQELHHEVHELLKSERELLQMALCKDERIKYKPPKAKKPPRAKGKGKSNRKEPPMDITADRHAVESMIDELVARNVLKSYRSRTLEDFIGDISYCAFERRNRLEQDPLPGMGEVRTILRSYLYGMGPLSVPKPKSICLLGPSGCGKTLLLEAICHETGSILFDLGVDTCGPVPASEFPAFLQLVLAVARLVQPSVIAIEGIHRAFYKKIPTHDAQTDPGKLGKHLFKLIVKQLKPEDKILLVATSDAPWLAKVGPLKKCFEKFLLLPRPDYGSTVLLWQHALRRFGVGVPRDIDLSALATATRGCYSAGQILRCTREVLGIRRRMQFGRKPLDVAELLDRLLESTGECPSAEKEYEKFVKWHSKVDRLAKMRTKLMRERQQLAEQTRAKEAGTKK</sequence>
<gene>
    <name evidence="4" type="ORF">ZHAS_00004983</name>
</gene>
<evidence type="ECO:0000256" key="2">
    <source>
        <dbReference type="SAM" id="MobiDB-lite"/>
    </source>
</evidence>
<dbReference type="Pfam" id="PF00004">
    <property type="entry name" value="AAA"/>
    <property type="match status" value="1"/>
</dbReference>
<dbReference type="InterPro" id="IPR052267">
    <property type="entry name" value="N-DRC_Component"/>
</dbReference>
<feature type="region of interest" description="Disordered" evidence="2">
    <location>
        <begin position="144"/>
        <end position="177"/>
    </location>
</feature>
<dbReference type="PANTHER" id="PTHR14690:SF0">
    <property type="entry name" value="IQ MOTIF CONTAINING WITH AAA DOMAIN 1"/>
    <property type="match status" value="1"/>
</dbReference>
<dbReference type="InterPro" id="IPR003593">
    <property type="entry name" value="AAA+_ATPase"/>
</dbReference>
<accession>A0A084VIM1</accession>
<dbReference type="OrthoDB" id="6616786at2759"/>
<protein>
    <submittedName>
        <fullName evidence="4">AGAP011743-PA-like protein</fullName>
    </submittedName>
</protein>
<dbReference type="SMART" id="SM00382">
    <property type="entry name" value="AAA"/>
    <property type="match status" value="1"/>
</dbReference>
<reference evidence="4 6" key="1">
    <citation type="journal article" date="2014" name="BMC Genomics">
        <title>Genome sequence of Anopheles sinensis provides insight into genetics basis of mosquito competence for malaria parasites.</title>
        <authorList>
            <person name="Zhou D."/>
            <person name="Zhang D."/>
            <person name="Ding G."/>
            <person name="Shi L."/>
            <person name="Hou Q."/>
            <person name="Ye Y."/>
            <person name="Xu Y."/>
            <person name="Zhou H."/>
            <person name="Xiong C."/>
            <person name="Li S."/>
            <person name="Yu J."/>
            <person name="Hong S."/>
            <person name="Yu X."/>
            <person name="Zou P."/>
            <person name="Chen C."/>
            <person name="Chang X."/>
            <person name="Wang W."/>
            <person name="Lv Y."/>
            <person name="Sun Y."/>
            <person name="Ma L."/>
            <person name="Shen B."/>
            <person name="Zhu C."/>
        </authorList>
    </citation>
    <scope>NUCLEOTIDE SEQUENCE [LARGE SCALE GENOMIC DNA]</scope>
</reference>
<dbReference type="GO" id="GO:0016887">
    <property type="term" value="F:ATP hydrolysis activity"/>
    <property type="evidence" value="ECO:0007669"/>
    <property type="project" value="InterPro"/>
</dbReference>
<dbReference type="Gene3D" id="3.40.50.300">
    <property type="entry name" value="P-loop containing nucleotide triphosphate hydrolases"/>
    <property type="match status" value="1"/>
</dbReference>
<evidence type="ECO:0000259" key="3">
    <source>
        <dbReference type="SMART" id="SM00382"/>
    </source>
</evidence>
<reference evidence="5" key="2">
    <citation type="submission" date="2020-05" db="UniProtKB">
        <authorList>
            <consortium name="EnsemblMetazoa"/>
        </authorList>
    </citation>
    <scope>IDENTIFICATION</scope>
</reference>
<feature type="compositionally biased region" description="Acidic residues" evidence="2">
    <location>
        <begin position="149"/>
        <end position="169"/>
    </location>
</feature>
<dbReference type="OMA" id="TSNMPWA"/>
<dbReference type="VEuPathDB" id="VectorBase:ASIS019512"/>
<feature type="region of interest" description="Disordered" evidence="2">
    <location>
        <begin position="589"/>
        <end position="616"/>
    </location>
</feature>
<feature type="compositionally biased region" description="Basic residues" evidence="2">
    <location>
        <begin position="590"/>
        <end position="607"/>
    </location>
</feature>
<keyword evidence="1" id="KW-0175">Coiled coil</keyword>
<dbReference type="GO" id="GO:0005524">
    <property type="term" value="F:ATP binding"/>
    <property type="evidence" value="ECO:0007669"/>
    <property type="project" value="InterPro"/>
</dbReference>
<dbReference type="SUPFAM" id="SSF52540">
    <property type="entry name" value="P-loop containing nucleoside triphosphate hydrolases"/>
    <property type="match status" value="1"/>
</dbReference>
<organism evidence="4">
    <name type="scientific">Anopheles sinensis</name>
    <name type="common">Mosquito</name>
    <dbReference type="NCBI Taxonomy" id="74873"/>
    <lineage>
        <taxon>Eukaryota</taxon>
        <taxon>Metazoa</taxon>
        <taxon>Ecdysozoa</taxon>
        <taxon>Arthropoda</taxon>
        <taxon>Hexapoda</taxon>
        <taxon>Insecta</taxon>
        <taxon>Pterygota</taxon>
        <taxon>Neoptera</taxon>
        <taxon>Endopterygota</taxon>
        <taxon>Diptera</taxon>
        <taxon>Nematocera</taxon>
        <taxon>Culicoidea</taxon>
        <taxon>Culicidae</taxon>
        <taxon>Anophelinae</taxon>
        <taxon>Anopheles</taxon>
    </lineage>
</organism>
<dbReference type="EnsemblMetazoa" id="ASIC004983-RA">
    <property type="protein sequence ID" value="ASIC004983-PA"/>
    <property type="gene ID" value="ASIC004983"/>
</dbReference>
<evidence type="ECO:0000313" key="5">
    <source>
        <dbReference type="EnsemblMetazoa" id="ASIC004983-PA"/>
    </source>
</evidence>
<evidence type="ECO:0000313" key="6">
    <source>
        <dbReference type="Proteomes" id="UP000030765"/>
    </source>
</evidence>